<feature type="transmembrane region" description="Helical" evidence="9">
    <location>
        <begin position="375"/>
        <end position="394"/>
    </location>
</feature>
<protein>
    <recommendedName>
        <fullName evidence="9">Protein translocase subunit SecY</fullName>
    </recommendedName>
</protein>
<evidence type="ECO:0000256" key="3">
    <source>
        <dbReference type="ARBA" id="ARBA00022448"/>
    </source>
</evidence>
<keyword evidence="4 9" id="KW-0812">Transmembrane</keyword>
<feature type="transmembrane region" description="Helical" evidence="9">
    <location>
        <begin position="258"/>
        <end position="278"/>
    </location>
</feature>
<accession>C6KIV7</accession>
<dbReference type="Pfam" id="PF00344">
    <property type="entry name" value="SecY"/>
    <property type="match status" value="1"/>
</dbReference>
<keyword evidence="12" id="KW-0934">Plastid</keyword>
<evidence type="ECO:0000256" key="5">
    <source>
        <dbReference type="ARBA" id="ARBA00022927"/>
    </source>
</evidence>
<keyword evidence="9" id="KW-0793">Thylakoid</keyword>
<dbReference type="GO" id="GO:0065002">
    <property type="term" value="P:intracellular protein transmembrane transport"/>
    <property type="evidence" value="ECO:0007669"/>
    <property type="project" value="UniProtKB-UniRule"/>
</dbReference>
<comment type="subunit">
    <text evidence="9">Component of the plastid Sec protein translocase complex, which is composed of at least SecY and SecE.</text>
</comment>
<feature type="transmembrane region" description="Helical" evidence="9">
    <location>
        <begin position="176"/>
        <end position="194"/>
    </location>
</feature>
<dbReference type="Gene3D" id="1.10.3370.10">
    <property type="entry name" value="SecY subunit domain"/>
    <property type="match status" value="1"/>
</dbReference>
<keyword evidence="7 9" id="KW-0811">Translocation</keyword>
<evidence type="ECO:0000256" key="9">
    <source>
        <dbReference type="HAMAP-Rule" id="MF_01465"/>
    </source>
</evidence>
<dbReference type="InterPro" id="IPR030659">
    <property type="entry name" value="SecY_CS"/>
</dbReference>
<evidence type="ECO:0000256" key="11">
    <source>
        <dbReference type="RuleBase" id="RU004349"/>
    </source>
</evidence>
<proteinExistence type="inferred from homology"/>
<reference evidence="12" key="1">
    <citation type="journal article" date="2010" name="J. Phycol.">
        <title>Analyses of the complete chloroplast genome sequences of two members of the pelagophyceae: Aureococcus anophagefferens CCMP1984 and Aureoumbra lagunensis CCMP1507.</title>
        <authorList>
            <person name="Ong H.C."/>
            <person name="Wilhelm S.W."/>
            <person name="Gobler C.J."/>
            <person name="Bullerjahn G."/>
            <person name="Jacobs M.A."/>
            <person name="McKay J."/>
            <person name="Sims E.H."/>
            <person name="Gillett W.G."/>
            <person name="Zhou Y."/>
            <person name="Haugen E."/>
            <person name="Rocap G."/>
            <person name="Cattolico R.A."/>
        </authorList>
    </citation>
    <scope>NUCLEOTIDE SEQUENCE</scope>
    <source>
        <strain evidence="12">CCMP 1507</strain>
    </source>
</reference>
<feature type="transmembrane region" description="Helical" evidence="9">
    <location>
        <begin position="67"/>
        <end position="94"/>
    </location>
</feature>
<dbReference type="PANTHER" id="PTHR10906">
    <property type="entry name" value="SECY/SEC61-ALPHA FAMILY MEMBER"/>
    <property type="match status" value="1"/>
</dbReference>
<organism evidence="12">
    <name type="scientific">Aureoumbra lagunensis</name>
    <dbReference type="NCBI Taxonomy" id="44058"/>
    <lineage>
        <taxon>Eukaryota</taxon>
        <taxon>Sar</taxon>
        <taxon>Stramenopiles</taxon>
        <taxon>Ochrophyta</taxon>
        <taxon>Pelagophyceae</taxon>
        <taxon>Pelagomonadales</taxon>
        <taxon>Aureoumbra</taxon>
    </lineage>
</organism>
<gene>
    <name evidence="9 12" type="primary">secY</name>
    <name evidence="12" type="ORF">AulaCp025</name>
</gene>
<dbReference type="PROSITE" id="PS00756">
    <property type="entry name" value="SECY_2"/>
    <property type="match status" value="1"/>
</dbReference>
<dbReference type="InterPro" id="IPR023201">
    <property type="entry name" value="SecY_dom_sf"/>
</dbReference>
<feature type="transmembrane region" description="Helical" evidence="9">
    <location>
        <begin position="348"/>
        <end position="369"/>
    </location>
</feature>
<dbReference type="PROSITE" id="PS00755">
    <property type="entry name" value="SECY_1"/>
    <property type="match status" value="1"/>
</dbReference>
<evidence type="ECO:0000256" key="7">
    <source>
        <dbReference type="ARBA" id="ARBA00023010"/>
    </source>
</evidence>
<comment type="similarity">
    <text evidence="2 9 11">Belongs to the SecY/SEC61-alpha family.</text>
</comment>
<dbReference type="PIRSF" id="PIRSF004557">
    <property type="entry name" value="SecY"/>
    <property type="match status" value="1"/>
</dbReference>
<dbReference type="EMBL" id="GQ231542">
    <property type="protein sequence ID" value="ACS36913.1"/>
    <property type="molecule type" value="Genomic_DNA"/>
</dbReference>
<feature type="transmembrane region" description="Helical" evidence="9">
    <location>
        <begin position="206"/>
        <end position="225"/>
    </location>
</feature>
<evidence type="ECO:0000256" key="2">
    <source>
        <dbReference type="ARBA" id="ARBA00005751"/>
    </source>
</evidence>
<dbReference type="GO" id="GO:0006605">
    <property type="term" value="P:protein targeting"/>
    <property type="evidence" value="ECO:0007669"/>
    <property type="project" value="UniProtKB-UniRule"/>
</dbReference>
<name>C6KIV7_9STRA</name>
<keyword evidence="12" id="KW-0150">Chloroplast</keyword>
<dbReference type="HAMAP" id="MF_01465">
    <property type="entry name" value="SecY"/>
    <property type="match status" value="1"/>
</dbReference>
<keyword evidence="6 9" id="KW-1133">Transmembrane helix</keyword>
<dbReference type="GO" id="GO:0009535">
    <property type="term" value="C:chloroplast thylakoid membrane"/>
    <property type="evidence" value="ECO:0007669"/>
    <property type="project" value="UniProtKB-SubCell"/>
</dbReference>
<keyword evidence="8 9" id="KW-0472">Membrane</keyword>
<evidence type="ECO:0000313" key="12">
    <source>
        <dbReference type="EMBL" id="ACS36913.1"/>
    </source>
</evidence>
<sequence length="412" mass="46115">MNINFNSKSATNKKTLLERTLITLAVIAAVRFGTFIPIPGVDQSYLYTELKNSQILNFISSFSQGNFFVLGLFTLGILPNINASIVIQLLTSTFPPLQRLQKEEGEAGRRRILQITRYLTAAVALQYGFIIAFYLKPFVFGWTIFRACEIALTLTVGSLITLWFSEVITEKGLGNGTSLLVFVNISSSLPILIRNFGSVEATTLKLFFALIFLIGVICIVIMQNATRKIPLLSVKSLSRSVEKTQQNYLPFKLNPSGILPLIFTSTFLNGFLAIISRFNVSFSQSNLFNTLYLLLYFFLTLFFSYFYSTIAINPIDLSKDLKRMAFTIPTISPGVATIKFLQETLNRLSLLSGLFLAIIVTLPSLLFYINPSFSGLRNIGTTSLFILVGVTIDLSRQIQTYRIVESYDNIEV</sequence>
<dbReference type="InterPro" id="IPR002208">
    <property type="entry name" value="SecY/SEC61-alpha"/>
</dbReference>
<feature type="transmembrane region" description="Helical" evidence="9">
    <location>
        <begin position="115"/>
        <end position="135"/>
    </location>
</feature>
<dbReference type="GeneID" id="8097404"/>
<feature type="transmembrane region" description="Helical" evidence="9">
    <location>
        <begin position="290"/>
        <end position="315"/>
    </location>
</feature>
<dbReference type="InterPro" id="IPR026593">
    <property type="entry name" value="SecY"/>
</dbReference>
<feature type="transmembrane region" description="Helical" evidence="9">
    <location>
        <begin position="141"/>
        <end position="164"/>
    </location>
</feature>
<evidence type="ECO:0000256" key="4">
    <source>
        <dbReference type="ARBA" id="ARBA00022692"/>
    </source>
</evidence>
<comment type="function">
    <text evidence="9">The central subunit of the protein translocation channel SecYE. Consists of two halves formed by TMs 1-5 and 6-10. These two domains form a lateral gate at the front which open onto the bilayer between TMs 2 and 7, and are clamped together by SecE at the back. The channel is closed by both a pore ring composed of hydrophobic SecY resides and a short helix (helix 2A) on the extracellular side of the membrane which forms a plug.</text>
</comment>
<keyword evidence="3 9" id="KW-0813">Transport</keyword>
<geneLocation type="chloroplast" evidence="12"/>
<dbReference type="PRINTS" id="PR00303">
    <property type="entry name" value="SECYTRNLCASE"/>
</dbReference>
<dbReference type="SUPFAM" id="SSF103491">
    <property type="entry name" value="Preprotein translocase SecY subunit"/>
    <property type="match status" value="1"/>
</dbReference>
<comment type="subcellular location">
    <subcellularLocation>
        <location evidence="1 10">Membrane</location>
        <topology evidence="1 10">Multi-pass membrane protein</topology>
    </subcellularLocation>
    <subcellularLocation>
        <location evidence="9">Plastid</location>
        <location evidence="9">Chloroplast thylakoid membrane</location>
        <topology evidence="9">Multi-pass membrane protein</topology>
    </subcellularLocation>
</comment>
<evidence type="ECO:0000256" key="1">
    <source>
        <dbReference type="ARBA" id="ARBA00004141"/>
    </source>
</evidence>
<dbReference type="RefSeq" id="YP_003002201.1">
    <property type="nucleotide sequence ID" value="NC_012903.1"/>
</dbReference>
<evidence type="ECO:0000256" key="10">
    <source>
        <dbReference type="RuleBase" id="RU003484"/>
    </source>
</evidence>
<dbReference type="AlphaFoldDB" id="C6KIV7"/>
<evidence type="ECO:0000256" key="8">
    <source>
        <dbReference type="ARBA" id="ARBA00023136"/>
    </source>
</evidence>
<evidence type="ECO:0000256" key="6">
    <source>
        <dbReference type="ARBA" id="ARBA00022989"/>
    </source>
</evidence>
<feature type="transmembrane region" description="Helical" evidence="9">
    <location>
        <begin position="21"/>
        <end position="41"/>
    </location>
</feature>
<keyword evidence="5 9" id="KW-0653">Protein transport</keyword>
<dbReference type="NCBIfam" id="TIGR00967">
    <property type="entry name" value="3a0501s007"/>
    <property type="match status" value="1"/>
</dbReference>